<evidence type="ECO:0000256" key="6">
    <source>
        <dbReference type="ARBA" id="ARBA00023136"/>
    </source>
</evidence>
<evidence type="ECO:0000259" key="8">
    <source>
        <dbReference type="PROSITE" id="PS50011"/>
    </source>
</evidence>
<keyword evidence="6" id="KW-0472">Membrane</keyword>
<evidence type="ECO:0000256" key="4">
    <source>
        <dbReference type="ARBA" id="ARBA00022729"/>
    </source>
</evidence>
<accession>D7T8Y4</accession>
<dbReference type="InterPro" id="IPR011009">
    <property type="entry name" value="Kinase-like_dom_sf"/>
</dbReference>
<dbReference type="GO" id="GO:0004674">
    <property type="term" value="F:protein serine/threonine kinase activity"/>
    <property type="evidence" value="ECO:0007669"/>
    <property type="project" value="UniProtKB-KW"/>
</dbReference>
<dbReference type="InterPro" id="IPR045874">
    <property type="entry name" value="LRK10/LRL21-25-like"/>
</dbReference>
<comment type="subcellular location">
    <subcellularLocation>
        <location evidence="1">Membrane</location>
        <topology evidence="1">Single-pass type I membrane protein</topology>
    </subcellularLocation>
</comment>
<evidence type="ECO:0000256" key="1">
    <source>
        <dbReference type="ARBA" id="ARBA00004479"/>
    </source>
</evidence>
<dbReference type="AlphaFoldDB" id="D7T8Y4"/>
<dbReference type="Gene3D" id="1.10.510.10">
    <property type="entry name" value="Transferase(Phosphotransferase) domain 1"/>
    <property type="match status" value="1"/>
</dbReference>
<gene>
    <name evidence="9" type="ordered locus">VIT_01s0011g04270</name>
</gene>
<evidence type="ECO:0000256" key="3">
    <source>
        <dbReference type="ARBA" id="ARBA00022692"/>
    </source>
</evidence>
<dbReference type="Pfam" id="PF00069">
    <property type="entry name" value="Pkinase"/>
    <property type="match status" value="1"/>
</dbReference>
<evidence type="ECO:0000313" key="10">
    <source>
        <dbReference type="Proteomes" id="UP000009183"/>
    </source>
</evidence>
<dbReference type="EMBL" id="FN595752">
    <property type="protein sequence ID" value="CBI26955.3"/>
    <property type="molecule type" value="Genomic_DNA"/>
</dbReference>
<sequence length="137" mass="15371">MTAARGTAGYIAPELFSRNFGAVSHKSDVFSFGMLLLEIVGCRRNIDVTVENQSQIYFPEWIYNRMSQGKEMGLEIEIDGDEEIAKKLAIVALWCIQWNPTDRPSMTMVVQMLEGDLHGLEIPPKPFASSDIEMIAT</sequence>
<keyword evidence="7" id="KW-0325">Glycoprotein</keyword>
<dbReference type="InterPro" id="IPR000719">
    <property type="entry name" value="Prot_kinase_dom"/>
</dbReference>
<evidence type="ECO:0000256" key="7">
    <source>
        <dbReference type="ARBA" id="ARBA00023180"/>
    </source>
</evidence>
<feature type="domain" description="Protein kinase" evidence="8">
    <location>
        <begin position="1"/>
        <end position="121"/>
    </location>
</feature>
<dbReference type="InParanoid" id="D7T8Y4"/>
<keyword evidence="5" id="KW-1133">Transmembrane helix</keyword>
<evidence type="ECO:0000256" key="2">
    <source>
        <dbReference type="ARBA" id="ARBA00022527"/>
    </source>
</evidence>
<keyword evidence="2" id="KW-0808">Transferase</keyword>
<keyword evidence="10" id="KW-1185">Reference proteome</keyword>
<evidence type="ECO:0000256" key="5">
    <source>
        <dbReference type="ARBA" id="ARBA00022989"/>
    </source>
</evidence>
<dbReference type="eggNOG" id="KOG1187">
    <property type="taxonomic scope" value="Eukaryota"/>
</dbReference>
<dbReference type="HOGENOM" id="CLU_000288_112_4_1"/>
<dbReference type="SUPFAM" id="SSF56112">
    <property type="entry name" value="Protein kinase-like (PK-like)"/>
    <property type="match status" value="1"/>
</dbReference>
<reference evidence="10" key="1">
    <citation type="journal article" date="2007" name="Nature">
        <title>The grapevine genome sequence suggests ancestral hexaploidization in major angiosperm phyla.</title>
        <authorList>
            <consortium name="The French-Italian Public Consortium for Grapevine Genome Characterization."/>
            <person name="Jaillon O."/>
            <person name="Aury J.-M."/>
            <person name="Noel B."/>
            <person name="Policriti A."/>
            <person name="Clepet C."/>
            <person name="Casagrande A."/>
            <person name="Choisne N."/>
            <person name="Aubourg S."/>
            <person name="Vitulo N."/>
            <person name="Jubin C."/>
            <person name="Vezzi A."/>
            <person name="Legeai F."/>
            <person name="Hugueney P."/>
            <person name="Dasilva C."/>
            <person name="Horner D."/>
            <person name="Mica E."/>
            <person name="Jublot D."/>
            <person name="Poulain J."/>
            <person name="Bruyere C."/>
            <person name="Billault A."/>
            <person name="Segurens B."/>
            <person name="Gouyvenoux M."/>
            <person name="Ugarte E."/>
            <person name="Cattonaro F."/>
            <person name="Anthouard V."/>
            <person name="Vico V."/>
            <person name="Del Fabbro C."/>
            <person name="Alaux M."/>
            <person name="Di Gaspero G."/>
            <person name="Dumas V."/>
            <person name="Felice N."/>
            <person name="Paillard S."/>
            <person name="Juman I."/>
            <person name="Moroldo M."/>
            <person name="Scalabrin S."/>
            <person name="Canaguier A."/>
            <person name="Le Clainche I."/>
            <person name="Malacrida G."/>
            <person name="Durand E."/>
            <person name="Pesole G."/>
            <person name="Laucou V."/>
            <person name="Chatelet P."/>
            <person name="Merdinoglu D."/>
            <person name="Delledonne M."/>
            <person name="Pezzotti M."/>
            <person name="Lecharny A."/>
            <person name="Scarpelli C."/>
            <person name="Artiguenave F."/>
            <person name="Pe M.E."/>
            <person name="Valle G."/>
            <person name="Morgante M."/>
            <person name="Caboche M."/>
            <person name="Adam-Blondon A.-F."/>
            <person name="Weissenbach J."/>
            <person name="Quetier F."/>
            <person name="Wincker P."/>
        </authorList>
    </citation>
    <scope>NUCLEOTIDE SEQUENCE [LARGE SCALE GENOMIC DNA]</scope>
    <source>
        <strain evidence="10">cv. Pinot noir / PN40024</strain>
    </source>
</reference>
<dbReference type="GO" id="GO:0016020">
    <property type="term" value="C:membrane"/>
    <property type="evidence" value="ECO:0007669"/>
    <property type="project" value="UniProtKB-SubCell"/>
</dbReference>
<keyword evidence="2" id="KW-0723">Serine/threonine-protein kinase</keyword>
<evidence type="ECO:0000313" key="9">
    <source>
        <dbReference type="EMBL" id="CBI26955.3"/>
    </source>
</evidence>
<dbReference type="PaxDb" id="29760-VIT_01s0011g04270.t01"/>
<keyword evidence="4" id="KW-0732">Signal</keyword>
<dbReference type="PANTHER" id="PTHR27009">
    <property type="entry name" value="RUST RESISTANCE KINASE LR10-RELATED"/>
    <property type="match status" value="1"/>
</dbReference>
<dbReference type="PROSITE" id="PS50011">
    <property type="entry name" value="PROTEIN_KINASE_DOM"/>
    <property type="match status" value="1"/>
</dbReference>
<protein>
    <recommendedName>
        <fullName evidence="8">Protein kinase domain-containing protein</fullName>
    </recommendedName>
</protein>
<proteinExistence type="predicted"/>
<organism evidence="9 10">
    <name type="scientific">Vitis vinifera</name>
    <name type="common">Grape</name>
    <dbReference type="NCBI Taxonomy" id="29760"/>
    <lineage>
        <taxon>Eukaryota</taxon>
        <taxon>Viridiplantae</taxon>
        <taxon>Streptophyta</taxon>
        <taxon>Embryophyta</taxon>
        <taxon>Tracheophyta</taxon>
        <taxon>Spermatophyta</taxon>
        <taxon>Magnoliopsida</taxon>
        <taxon>eudicotyledons</taxon>
        <taxon>Gunneridae</taxon>
        <taxon>Pentapetalae</taxon>
        <taxon>rosids</taxon>
        <taxon>Vitales</taxon>
        <taxon>Vitaceae</taxon>
        <taxon>Viteae</taxon>
        <taxon>Vitis</taxon>
    </lineage>
</organism>
<dbReference type="GO" id="GO:0005524">
    <property type="term" value="F:ATP binding"/>
    <property type="evidence" value="ECO:0007669"/>
    <property type="project" value="InterPro"/>
</dbReference>
<dbReference type="OMA" id="GRRNANM"/>
<dbReference type="Proteomes" id="UP000009183">
    <property type="component" value="Chromosome 1"/>
</dbReference>
<keyword evidence="2" id="KW-0418">Kinase</keyword>
<keyword evidence="3" id="KW-0812">Transmembrane</keyword>
<name>D7T8Y4_VITVI</name>